<evidence type="ECO:0000256" key="9">
    <source>
        <dbReference type="SAM" id="Phobius"/>
    </source>
</evidence>
<keyword evidence="5 9" id="KW-1133">Transmembrane helix</keyword>
<accession>A0A3Q0DJU3</accession>
<evidence type="ECO:0000256" key="1">
    <source>
        <dbReference type="ARBA" id="ARBA00004651"/>
    </source>
</evidence>
<dbReference type="RefSeq" id="XP_021562390.1">
    <property type="nucleotide sequence ID" value="XM_021706715.1"/>
</dbReference>
<name>A0A3Q0DJU3_CARSF</name>
<feature type="compositionally biased region" description="Polar residues" evidence="8">
    <location>
        <begin position="1515"/>
        <end position="1524"/>
    </location>
</feature>
<feature type="transmembrane region" description="Helical" evidence="9">
    <location>
        <begin position="310"/>
        <end position="331"/>
    </location>
</feature>
<feature type="transmembrane region" description="Helical" evidence="9">
    <location>
        <begin position="74"/>
        <end position="92"/>
    </location>
</feature>
<dbReference type="OrthoDB" id="431588at2759"/>
<feature type="compositionally biased region" description="Polar residues" evidence="8">
    <location>
        <begin position="781"/>
        <end position="795"/>
    </location>
</feature>
<sequence>FWVSRRELGRTQAHWKQPYQEPRGAQRTIQRNFLCQHTAHRDRRWYFPIKMLPENTRTRQLNVTCASSVDMEHFLHYSLIPSLFIILVLSFLQRREHRRQRDDTSYLLGNHFGIIMPLDFVSAFSNRWSYGIAFGATANKVMFLFSEGYKPLQVPQWAQAFVLLIGGVEVGLSHFPFFACLSSEFRLVSSVLGFCYSLLWFVVTILQVSQCPHGQFVGRYETLVFYWPSLLCLTFLLGRFLHMFVKALRVQLGWELQAEEKTVLEVHQAEHVKQLLRTPRPQEKKKSWFQTKIYEWDPYFQFPSRMIGTIVLAFICLYLFIVIEFCVFVYVRDELDMFEDMLESYITSMNQTGTLTPVALQLKELISVSKGVWVVTILPASLTSVSYLFHILACYRKHMKRLWAGDKQFLPLKFHNPTSSASVVAIATYSGWQIAYILWESVWPGDHVWPGVACHPNQGLELLQGLGIGMKAFHNFNYFLFFYNVLLGLGACLFRLLISCILGTWLIARIDRTIMQSGYEEADMGFKAWIGMLYVDHYHTNPVLVSFCHILITGHRERKLQLATKYRHLNQSSGNLGFKKFTHKAELCVTGESDKMSTSGEFNHQILFFSGTEYDLQSVSILIVSFFLGFMRRNGIEENWARVSLLHLGRSRSYGQPHRSGKVSFPVALETTGVPLQFGGAGSAFSAEKAPEQCDQNSSRPARRGASLLLSLLLEFEARLRFVSWLFRSPSPLRFLYNLNPESVCLPELEQRVLPRGSHPGGRHLQSQTWSRQDLSLGRASISQPRSRNGDQTSDAFPGQRLPGPRRALQPAAKMSSLGKVTRVQNGNVYQQIFQAEVQLVHSLVATRNRAAEHAGTLKSGRAPLMKKMEIPEGETMSPRQQKWMHSLPNDWVTENPVLHREKEIAKREKALESESTIAAREVQGLMDTMVPEKVSTTTLQEREDHKKRSYESALASFQEEIQQVGMEMEPLILETGGCFLKKLSESDEDINSLFIKMENDTNLEDYAIQTLLELWDKVTYMFLLQKQEIKKLDEALHSLEFSRADKLKSVLKKYVEIIEKTSYLMQPDVYRIINKEAMIMNHALLGNRRALAQLFVNLMEATLQQELDSRHRWQGLVDNWKALKKDVLLQSFREFLANENIRAPPAVKKELQAMLETQKSLQQKRLQHLCTICDFLPPNYNKTQLSEWRSCLDSLNKQLDTYHTDCMMRIRLLYEKTWQECLAQVQNCKKQLLDWKVFTEVEAETLVNQSFFQMVGALQSKVEEDLELLDKSFEALVKQAEWQSSNLFSYFQAVAHLWETHQHELSVRELELEKRMERHRQKHSLENQAQEAHLDILLDQLRQQSHKEKLAFHLEKAKDFLKTMKSRYECFHDLLTKEVMEYPAIVLKELNSYSSNLSRYFFVREIFEQNLTGEIIFKFRKPETHEKPIQKRMRKGEEVKVDMSKSEKSISRGTSAARPEKETEKQRKQEMESSIMEGVLSQQEISAIDAKMEESKEGSSQGLKEMQAEREGSLKSSSNQENVMAQEEEEEEEEEEKEKEEEEEEEKEEEEEEKEEAKEEQKSLSESEGGDQEESPGEVYYEDVESFTTSSGNTYFVFLSVEEEEKRFKRPHSTFSSMLNNGTASAKLIEQMKIPTELVLEIKKQLRAGFFEHLEKWFDQCALNARVIVATKIDELDSELELRLHLHQPRAQQIEKDIHNVRAAELLLHQERLDSHCAGVVEALKKERLMFYQFQEEQNTRSKNFRRKIYDMEHNFLNATKSQKLVILNSTLHRELLNYVDVIQVSLRSFRQYLEESLGKLRYTNIEFVKHCRLFSEGGNFSPEEIESLCHRLEKETSRIEFVENLIMLNMEKMESEYLDQANDVINKFESKFHNLSVDLIFIEKIQRLLTNLQVNIKCEVTKSNLQTDGLNSSLEQLEHKIESCQASRGDKTVVPTEDLLGFVRTWKEKLSQRIQYLNCSLDVVSVTQVIFSNILLTDPEEESDILFSSETLEEEAKLDLVTPESFAQPSRMGKSMIEDPAVEVVKKILQLTHKKWPAQQRDKDWSQTGRDTQACGSQGSGGGEASGTMGPSSPPVLCSFPGHSSPKGPKRHRCHTEHSGKKALPSASATSAGSFTRHSKPNKMDRKYQVLGYKPPPPADNFKEIILTLLWESNEMLLTVAEDFYRKEKRPVTRPDCMYETFDQCAENISKKILEYQSQADEYHNSCLMELRIQMRRFEELLPQVCWLVMENFKAHHWKKFCTSMKESRGQYEEQLKQQEKRRDENAQKLHPNLGHPTHRQERETLNLLEEKRQEELNNVIRMNREKLEELTRKHCRVFIASLATFTEKFLLQLDEVVTIDDVQVARTEPPKQKISVLIRRKLAGLSLEEENEKPLIERGSRKWPGIKPTEVTIQNKILLRKTPSISTTKTTLGHLATVEARDAVYLKYLASFEEELKRIQDDNTSQMKEAQRWKDCWKQSLHTIESLYVRHPPYHPK</sequence>
<evidence type="ECO:0000256" key="2">
    <source>
        <dbReference type="ARBA" id="ARBA00022448"/>
    </source>
</evidence>
<feature type="compositionally biased region" description="Acidic residues" evidence="8">
    <location>
        <begin position="1527"/>
        <end position="1555"/>
    </location>
</feature>
<feature type="region of interest" description="Disordered" evidence="8">
    <location>
        <begin position="756"/>
        <end position="814"/>
    </location>
</feature>
<feature type="transmembrane region" description="Helical" evidence="9">
    <location>
        <begin position="185"/>
        <end position="203"/>
    </location>
</feature>
<keyword evidence="4 9" id="KW-0812">Transmembrane</keyword>
<dbReference type="Pfam" id="PF14752">
    <property type="entry name" value="RBP_receptor"/>
    <property type="match status" value="2"/>
</dbReference>
<comment type="subcellular location">
    <subcellularLocation>
        <location evidence="1">Cell membrane</location>
        <topology evidence="1">Multi-pass membrane protein</topology>
    </subcellularLocation>
</comment>
<keyword evidence="7" id="KW-0675">Receptor</keyword>
<feature type="transmembrane region" description="Helical" evidence="9">
    <location>
        <begin position="480"/>
        <end position="508"/>
    </location>
</feature>
<dbReference type="InterPro" id="IPR027914">
    <property type="entry name" value="DUF4456"/>
</dbReference>
<dbReference type="Pfam" id="PF14644">
    <property type="entry name" value="DUF4456"/>
    <property type="match status" value="1"/>
</dbReference>
<dbReference type="STRING" id="1868482.ENSTSYP00000002587"/>
<dbReference type="GO" id="GO:0038023">
    <property type="term" value="F:signaling receptor activity"/>
    <property type="evidence" value="ECO:0007669"/>
    <property type="project" value="InterPro"/>
</dbReference>
<dbReference type="Pfam" id="PF14643">
    <property type="entry name" value="DUF4455"/>
    <property type="match status" value="1"/>
</dbReference>
<dbReference type="GO" id="GO:0005886">
    <property type="term" value="C:plasma membrane"/>
    <property type="evidence" value="ECO:0007669"/>
    <property type="project" value="UniProtKB-SubCell"/>
</dbReference>
<feature type="transmembrane region" description="Helical" evidence="9">
    <location>
        <begin position="223"/>
        <end position="241"/>
    </location>
</feature>
<dbReference type="GO" id="GO:0034632">
    <property type="term" value="F:retinol transmembrane transporter activity"/>
    <property type="evidence" value="ECO:0007669"/>
    <property type="project" value="InterPro"/>
</dbReference>
<evidence type="ECO:0000313" key="12">
    <source>
        <dbReference type="Proteomes" id="UP000189704"/>
    </source>
</evidence>
<dbReference type="CTD" id="100499483"/>
<keyword evidence="12" id="KW-1185">Reference proteome</keyword>
<gene>
    <name evidence="13" type="primary">CCDC180</name>
</gene>
<feature type="region of interest" description="Disordered" evidence="8">
    <location>
        <begin position="2254"/>
        <end position="2283"/>
    </location>
</feature>
<evidence type="ECO:0000256" key="3">
    <source>
        <dbReference type="ARBA" id="ARBA00022475"/>
    </source>
</evidence>
<dbReference type="PANTHER" id="PTHR21444:SF14">
    <property type="entry name" value="COILED-COIL DOMAIN-CONTAINING PROTEIN 180"/>
    <property type="match status" value="1"/>
</dbReference>
<evidence type="ECO:0000256" key="7">
    <source>
        <dbReference type="ARBA" id="ARBA00023170"/>
    </source>
</evidence>
<feature type="compositionally biased region" description="Basic and acidic residues" evidence="8">
    <location>
        <begin position="1428"/>
        <end position="1451"/>
    </location>
</feature>
<evidence type="ECO:0000256" key="5">
    <source>
        <dbReference type="ARBA" id="ARBA00022989"/>
    </source>
</evidence>
<feature type="compositionally biased region" description="Polar residues" evidence="8">
    <location>
        <begin position="765"/>
        <end position="774"/>
    </location>
</feature>
<feature type="domain" description="DUF4455" evidence="10">
    <location>
        <begin position="945"/>
        <end position="1411"/>
    </location>
</feature>
<evidence type="ECO:0000259" key="10">
    <source>
        <dbReference type="Pfam" id="PF14643"/>
    </source>
</evidence>
<proteinExistence type="predicted"/>
<evidence type="ECO:0000256" key="4">
    <source>
        <dbReference type="ARBA" id="ARBA00022692"/>
    </source>
</evidence>
<feature type="region of interest" description="Disordered" evidence="8">
    <location>
        <begin position="1428"/>
        <end position="1579"/>
    </location>
</feature>
<dbReference type="Proteomes" id="UP000189704">
    <property type="component" value="Unplaced"/>
</dbReference>
<feature type="compositionally biased region" description="Basic and acidic residues" evidence="8">
    <location>
        <begin position="1459"/>
        <end position="1472"/>
    </location>
</feature>
<evidence type="ECO:0000259" key="11">
    <source>
        <dbReference type="Pfam" id="PF14644"/>
    </source>
</evidence>
<feature type="non-terminal residue" evidence="13">
    <location>
        <position position="1"/>
    </location>
</feature>
<dbReference type="KEGG" id="csyr:103276178"/>
<keyword evidence="2" id="KW-0813">Transport</keyword>
<feature type="compositionally biased region" description="Acidic residues" evidence="8">
    <location>
        <begin position="1569"/>
        <end position="1579"/>
    </location>
</feature>
<keyword evidence="6 9" id="KW-0472">Membrane</keyword>
<dbReference type="PANTHER" id="PTHR21444">
    <property type="entry name" value="COILED-COIL DOMAIN-CONTAINING PROTEIN 180"/>
    <property type="match status" value="1"/>
</dbReference>
<reference evidence="13" key="1">
    <citation type="submission" date="2025-08" db="UniProtKB">
        <authorList>
            <consortium name="RefSeq"/>
        </authorList>
    </citation>
    <scope>IDENTIFICATION</scope>
</reference>
<feature type="compositionally biased region" description="Basic and acidic residues" evidence="8">
    <location>
        <begin position="1556"/>
        <end position="1566"/>
    </location>
</feature>
<feature type="transmembrane region" description="Helical" evidence="9">
    <location>
        <begin position="157"/>
        <end position="178"/>
    </location>
</feature>
<feature type="domain" description="DUF4456" evidence="11">
    <location>
        <begin position="2160"/>
        <end position="2363"/>
    </location>
</feature>
<dbReference type="GeneID" id="103276178"/>
<feature type="compositionally biased region" description="Basic and acidic residues" evidence="8">
    <location>
        <begin position="2254"/>
        <end position="2270"/>
    </location>
</feature>
<feature type="transmembrane region" description="Helical" evidence="9">
    <location>
        <begin position="372"/>
        <end position="395"/>
    </location>
</feature>
<dbReference type="InterPro" id="IPR026612">
    <property type="entry name" value="STRA6-like"/>
</dbReference>
<keyword evidence="3" id="KW-1003">Cell membrane</keyword>
<feature type="region of interest" description="Disordered" evidence="8">
    <location>
        <begin position="2037"/>
        <end position="2123"/>
    </location>
</feature>
<evidence type="ECO:0000256" key="8">
    <source>
        <dbReference type="SAM" id="MobiDB-lite"/>
    </source>
</evidence>
<feature type="compositionally biased region" description="Polar residues" evidence="8">
    <location>
        <begin position="2109"/>
        <end position="2118"/>
    </location>
</feature>
<feature type="compositionally biased region" description="Polar residues" evidence="8">
    <location>
        <begin position="2048"/>
        <end position="2057"/>
    </location>
</feature>
<evidence type="ECO:0000313" key="13">
    <source>
        <dbReference type="RefSeq" id="XP_021562390.1"/>
    </source>
</evidence>
<evidence type="ECO:0000256" key="6">
    <source>
        <dbReference type="ARBA" id="ARBA00023136"/>
    </source>
</evidence>
<dbReference type="InterPro" id="IPR028089">
    <property type="entry name" value="DUF4455"/>
</dbReference>
<organism evidence="12 13">
    <name type="scientific">Carlito syrichta</name>
    <name type="common">Philippine tarsier</name>
    <name type="synonym">Tarsius syrichta</name>
    <dbReference type="NCBI Taxonomy" id="1868482"/>
    <lineage>
        <taxon>Eukaryota</taxon>
        <taxon>Metazoa</taxon>
        <taxon>Chordata</taxon>
        <taxon>Craniata</taxon>
        <taxon>Vertebrata</taxon>
        <taxon>Euteleostomi</taxon>
        <taxon>Mammalia</taxon>
        <taxon>Eutheria</taxon>
        <taxon>Euarchontoglires</taxon>
        <taxon>Primates</taxon>
        <taxon>Haplorrhini</taxon>
        <taxon>Tarsiiformes</taxon>
        <taxon>Tarsiidae</taxon>
        <taxon>Carlito</taxon>
    </lineage>
</organism>
<protein>
    <submittedName>
        <fullName evidence="13">LOW QUALITY PROTEIN: coiled-coil domain-containing protein 180</fullName>
    </submittedName>
</protein>